<evidence type="ECO:0000313" key="1">
    <source>
        <dbReference type="EMBL" id="OTG03302.1"/>
    </source>
</evidence>
<protein>
    <submittedName>
        <fullName evidence="1">Uncharacterized protein</fullName>
    </submittedName>
</protein>
<dbReference type="EMBL" id="CM007902">
    <property type="protein sequence ID" value="OTG03302.1"/>
    <property type="molecule type" value="Genomic_DNA"/>
</dbReference>
<gene>
    <name evidence="1" type="ORF">HannXRQ_Chr13g0422571</name>
</gene>
<proteinExistence type="predicted"/>
<evidence type="ECO:0000313" key="2">
    <source>
        <dbReference type="Proteomes" id="UP000215914"/>
    </source>
</evidence>
<dbReference type="InParanoid" id="A0A251SXW8"/>
<reference evidence="2" key="1">
    <citation type="journal article" date="2017" name="Nature">
        <title>The sunflower genome provides insights into oil metabolism, flowering and Asterid evolution.</title>
        <authorList>
            <person name="Badouin H."/>
            <person name="Gouzy J."/>
            <person name="Grassa C.J."/>
            <person name="Murat F."/>
            <person name="Staton S.E."/>
            <person name="Cottret L."/>
            <person name="Lelandais-Briere C."/>
            <person name="Owens G.L."/>
            <person name="Carrere S."/>
            <person name="Mayjonade B."/>
            <person name="Legrand L."/>
            <person name="Gill N."/>
            <person name="Kane N.C."/>
            <person name="Bowers J.E."/>
            <person name="Hubner S."/>
            <person name="Bellec A."/>
            <person name="Berard A."/>
            <person name="Berges H."/>
            <person name="Blanchet N."/>
            <person name="Boniface M.C."/>
            <person name="Brunel D."/>
            <person name="Catrice O."/>
            <person name="Chaidir N."/>
            <person name="Claudel C."/>
            <person name="Donnadieu C."/>
            <person name="Faraut T."/>
            <person name="Fievet G."/>
            <person name="Helmstetter N."/>
            <person name="King M."/>
            <person name="Knapp S.J."/>
            <person name="Lai Z."/>
            <person name="Le Paslier M.C."/>
            <person name="Lippi Y."/>
            <person name="Lorenzon L."/>
            <person name="Mandel J.R."/>
            <person name="Marage G."/>
            <person name="Marchand G."/>
            <person name="Marquand E."/>
            <person name="Bret-Mestries E."/>
            <person name="Morien E."/>
            <person name="Nambeesan S."/>
            <person name="Nguyen T."/>
            <person name="Pegot-Espagnet P."/>
            <person name="Pouilly N."/>
            <person name="Raftis F."/>
            <person name="Sallet E."/>
            <person name="Schiex T."/>
            <person name="Thomas J."/>
            <person name="Vandecasteele C."/>
            <person name="Vares D."/>
            <person name="Vear F."/>
            <person name="Vautrin S."/>
            <person name="Crespi M."/>
            <person name="Mangin B."/>
            <person name="Burke J.M."/>
            <person name="Salse J."/>
            <person name="Munos S."/>
            <person name="Vincourt P."/>
            <person name="Rieseberg L.H."/>
            <person name="Langlade N.B."/>
        </authorList>
    </citation>
    <scope>NUCLEOTIDE SEQUENCE [LARGE SCALE GENOMIC DNA]</scope>
    <source>
        <strain evidence="2">cv. SF193</strain>
    </source>
</reference>
<dbReference type="AlphaFoldDB" id="A0A251SXW8"/>
<name>A0A251SXW8_HELAN</name>
<accession>A0A251SXW8</accession>
<organism evidence="1 2">
    <name type="scientific">Helianthus annuus</name>
    <name type="common">Common sunflower</name>
    <dbReference type="NCBI Taxonomy" id="4232"/>
    <lineage>
        <taxon>Eukaryota</taxon>
        <taxon>Viridiplantae</taxon>
        <taxon>Streptophyta</taxon>
        <taxon>Embryophyta</taxon>
        <taxon>Tracheophyta</taxon>
        <taxon>Spermatophyta</taxon>
        <taxon>Magnoliopsida</taxon>
        <taxon>eudicotyledons</taxon>
        <taxon>Gunneridae</taxon>
        <taxon>Pentapetalae</taxon>
        <taxon>asterids</taxon>
        <taxon>campanulids</taxon>
        <taxon>Asterales</taxon>
        <taxon>Asteraceae</taxon>
        <taxon>Asteroideae</taxon>
        <taxon>Heliantheae alliance</taxon>
        <taxon>Heliantheae</taxon>
        <taxon>Helianthus</taxon>
    </lineage>
</organism>
<sequence length="51" mass="5868">MSFPSSLYNSWFRHGCSIFSHSTCKIKKKIDLGPNVDKRVQGFKISQHLGR</sequence>
<keyword evidence="2" id="KW-1185">Reference proteome</keyword>
<dbReference type="Proteomes" id="UP000215914">
    <property type="component" value="Chromosome 13"/>
</dbReference>